<accession>A0A0S4XQX2</accession>
<dbReference type="Gene3D" id="3.40.50.150">
    <property type="entry name" value="Vaccinia Virus protein VP39"/>
    <property type="match status" value="2"/>
</dbReference>
<dbReference type="PANTHER" id="PTHR11558">
    <property type="entry name" value="SPERMIDINE/SPERMINE SYNTHASE"/>
    <property type="match status" value="1"/>
</dbReference>
<dbReference type="AlphaFoldDB" id="A0A0S4XQX2"/>
<sequence length="193" mass="21635">MSKELNSYFEMLTHIPMCTHAEPKNILVISDNSENFINELKKYKDLNISISSTSNAVGKLTDMDEGGLDIVIVDDEKLLKDKIFCGVIKRALGTRGVMSAKASSLSQKTNDAKVELECLGESFRILMPYGFMTDKDKFTFAYLASGYYHPTADINLQRADLTEGFVYYNSDIAVSSFSMPNFIRKEYSGLIKS</sequence>
<keyword evidence="2" id="KW-0808">Transferase</keyword>
<organism evidence="2">
    <name type="scientific">Sulfurovum sp. enrichment culture clone C5</name>
    <dbReference type="NCBI Taxonomy" id="497650"/>
    <lineage>
        <taxon>Bacteria</taxon>
        <taxon>Pseudomonadati</taxon>
        <taxon>Campylobacterota</taxon>
        <taxon>Epsilonproteobacteria</taxon>
        <taxon>Campylobacterales</taxon>
        <taxon>Sulfurovaceae</taxon>
        <taxon>Sulfurovum</taxon>
        <taxon>environmental samples</taxon>
    </lineage>
</organism>
<dbReference type="GO" id="GO:0005829">
    <property type="term" value="C:cytosol"/>
    <property type="evidence" value="ECO:0007669"/>
    <property type="project" value="TreeGrafter"/>
</dbReference>
<name>A0A0S4XQX2_9BACT</name>
<reference evidence="2" key="1">
    <citation type="submission" date="2015-11" db="EMBL/GenBank/DDBJ databases">
        <authorList>
            <person name="Zhang Y."/>
            <person name="Guo Z."/>
        </authorList>
    </citation>
    <scope>NUCLEOTIDE SEQUENCE</scope>
    <source>
        <strain evidence="2">BN30871</strain>
    </source>
</reference>
<evidence type="ECO:0000256" key="1">
    <source>
        <dbReference type="ARBA" id="ARBA00023066"/>
    </source>
</evidence>
<dbReference type="EMBL" id="FAXN01000067">
    <property type="protein sequence ID" value="CUV66166.1"/>
    <property type="molecule type" value="Genomic_DNA"/>
</dbReference>
<proteinExistence type="predicted"/>
<keyword evidence="1" id="KW-0745">Spermidine biosynthesis</keyword>
<dbReference type="GO" id="GO:0004766">
    <property type="term" value="F:spermidine synthase activity"/>
    <property type="evidence" value="ECO:0007669"/>
    <property type="project" value="UniProtKB-EC"/>
</dbReference>
<gene>
    <name evidence="2" type="ORF">BN3087_640003</name>
</gene>
<protein>
    <submittedName>
        <fullName evidence="2">Spermidine synthase</fullName>
        <ecNumber evidence="2">2.5.1.16</ecNumber>
    </submittedName>
</protein>
<dbReference type="EC" id="2.5.1.16" evidence="2"/>
<dbReference type="SUPFAM" id="SSF53335">
    <property type="entry name" value="S-adenosyl-L-methionine-dependent methyltransferases"/>
    <property type="match status" value="1"/>
</dbReference>
<dbReference type="InterPro" id="IPR001045">
    <property type="entry name" value="Spermi_synthase"/>
</dbReference>
<dbReference type="PANTHER" id="PTHR11558:SF11">
    <property type="entry name" value="SPERMIDINE SYNTHASE"/>
    <property type="match status" value="1"/>
</dbReference>
<dbReference type="Pfam" id="PF01564">
    <property type="entry name" value="Spermine_synth"/>
    <property type="match status" value="1"/>
</dbReference>
<dbReference type="GO" id="GO:0008295">
    <property type="term" value="P:spermidine biosynthetic process"/>
    <property type="evidence" value="ECO:0007669"/>
    <property type="project" value="UniProtKB-KW"/>
</dbReference>
<dbReference type="InterPro" id="IPR029063">
    <property type="entry name" value="SAM-dependent_MTases_sf"/>
</dbReference>
<evidence type="ECO:0000313" key="2">
    <source>
        <dbReference type="EMBL" id="CUV66166.1"/>
    </source>
</evidence>